<dbReference type="Proteomes" id="UP000318681">
    <property type="component" value="Unassembled WGS sequence"/>
</dbReference>
<evidence type="ECO:0000313" key="1">
    <source>
        <dbReference type="EMBL" id="TVV70088.1"/>
    </source>
</evidence>
<sequence>MLARTLLALPAMALLTGAASPGRIDLAVEGLRSQRGSIIICLTRDPAHFPDCDGDPASRHMTIAATDPAARFPSLPSGDYALALIHDENGNGRLDKMFGVPREGVGFSRNPRLTLGPPRFAAARFAVGTQPVAEMVRLKYFL</sequence>
<dbReference type="InterPro" id="IPR018673">
    <property type="entry name" value="DUF2141"/>
</dbReference>
<protein>
    <submittedName>
        <fullName evidence="1">DUF2141 domain-containing protein</fullName>
    </submittedName>
</protein>
<accession>A0A558QSG2</accession>
<comment type="caution">
    <text evidence="1">The sequence shown here is derived from an EMBL/GenBank/DDBJ whole genome shotgun (WGS) entry which is preliminary data.</text>
</comment>
<dbReference type="EMBL" id="VNIM01000144">
    <property type="protein sequence ID" value="TVV70088.1"/>
    <property type="molecule type" value="Genomic_DNA"/>
</dbReference>
<reference evidence="1 2" key="1">
    <citation type="submission" date="2019-07" db="EMBL/GenBank/DDBJ databases">
        <title>Sphingomonas solaris sp. nov., isolated from a solar panel from Boston, Massachusetts.</title>
        <authorList>
            <person name="Tanner K."/>
            <person name="Pascual J."/>
            <person name="Mancuso C."/>
            <person name="Pereto J."/>
            <person name="Khalil A."/>
            <person name="Vilanova C."/>
        </authorList>
    </citation>
    <scope>NUCLEOTIDE SEQUENCE [LARGE SCALE GENOMIC DNA]</scope>
    <source>
        <strain evidence="1 2">R4DWN</strain>
    </source>
</reference>
<name>A0A558QSG2_9SPHN</name>
<gene>
    <name evidence="1" type="ORF">FOY91_19930</name>
</gene>
<dbReference type="AlphaFoldDB" id="A0A558QSG2"/>
<keyword evidence="2" id="KW-1185">Reference proteome</keyword>
<dbReference type="OrthoDB" id="9788332at2"/>
<dbReference type="Pfam" id="PF09912">
    <property type="entry name" value="DUF2141"/>
    <property type="match status" value="1"/>
</dbReference>
<organism evidence="1 2">
    <name type="scientific">Alterirhizorhabdus solaris</name>
    <dbReference type="NCBI Taxonomy" id="2529389"/>
    <lineage>
        <taxon>Bacteria</taxon>
        <taxon>Pseudomonadati</taxon>
        <taxon>Pseudomonadota</taxon>
        <taxon>Alphaproteobacteria</taxon>
        <taxon>Sphingomonadales</taxon>
        <taxon>Rhizorhabdaceae</taxon>
        <taxon>Alterirhizorhabdus</taxon>
    </lineage>
</organism>
<proteinExistence type="predicted"/>
<evidence type="ECO:0000313" key="2">
    <source>
        <dbReference type="Proteomes" id="UP000318681"/>
    </source>
</evidence>